<feature type="compositionally biased region" description="Basic and acidic residues" evidence="1">
    <location>
        <begin position="22"/>
        <end position="31"/>
    </location>
</feature>
<dbReference type="AlphaFoldDB" id="A0A0B7B4R2"/>
<feature type="region of interest" description="Disordered" evidence="1">
    <location>
        <begin position="1"/>
        <end position="56"/>
    </location>
</feature>
<reference evidence="2" key="1">
    <citation type="submission" date="2014-12" db="EMBL/GenBank/DDBJ databases">
        <title>Insight into the proteome of Arion vulgaris.</title>
        <authorList>
            <person name="Aradska J."/>
            <person name="Bulat T."/>
            <person name="Smidak R."/>
            <person name="Sarate P."/>
            <person name="Gangsoo J."/>
            <person name="Sialana F."/>
            <person name="Bilban M."/>
            <person name="Lubec G."/>
        </authorList>
    </citation>
    <scope>NUCLEOTIDE SEQUENCE</scope>
    <source>
        <tissue evidence="2">Skin</tissue>
    </source>
</reference>
<protein>
    <submittedName>
        <fullName evidence="2">Uncharacterized protein</fullName>
    </submittedName>
</protein>
<name>A0A0B7B4R2_9EUPU</name>
<evidence type="ECO:0000313" key="2">
    <source>
        <dbReference type="EMBL" id="CEK87281.1"/>
    </source>
</evidence>
<dbReference type="EMBL" id="HACG01040416">
    <property type="protein sequence ID" value="CEK87281.1"/>
    <property type="molecule type" value="Transcribed_RNA"/>
</dbReference>
<organism evidence="2">
    <name type="scientific">Arion vulgaris</name>
    <dbReference type="NCBI Taxonomy" id="1028688"/>
    <lineage>
        <taxon>Eukaryota</taxon>
        <taxon>Metazoa</taxon>
        <taxon>Spiralia</taxon>
        <taxon>Lophotrochozoa</taxon>
        <taxon>Mollusca</taxon>
        <taxon>Gastropoda</taxon>
        <taxon>Heterobranchia</taxon>
        <taxon>Euthyneura</taxon>
        <taxon>Panpulmonata</taxon>
        <taxon>Eupulmonata</taxon>
        <taxon>Stylommatophora</taxon>
        <taxon>Helicina</taxon>
        <taxon>Arionoidea</taxon>
        <taxon>Arionidae</taxon>
        <taxon>Arion</taxon>
    </lineage>
</organism>
<proteinExistence type="predicted"/>
<accession>A0A0B7B4R2</accession>
<sequence>MKERSTLEDLDFADDIALPSHTHKDIQEKTCHPSHYSQIVENQSEENRNNSSEHGQ</sequence>
<gene>
    <name evidence="2" type="primary">ORF158344</name>
</gene>
<evidence type="ECO:0000256" key="1">
    <source>
        <dbReference type="SAM" id="MobiDB-lite"/>
    </source>
</evidence>